<dbReference type="KEGG" id="vna:PN96_12830"/>
<dbReference type="EMBL" id="CP016345">
    <property type="protein sequence ID" value="ANQ11322.1"/>
    <property type="molecule type" value="Genomic_DNA"/>
</dbReference>
<accession>A0AAN0XZT1</accession>
<evidence type="ECO:0000313" key="1">
    <source>
        <dbReference type="EMBL" id="ANQ11322.1"/>
    </source>
</evidence>
<dbReference type="Proteomes" id="UP000092741">
    <property type="component" value="Chromosome 1"/>
</dbReference>
<gene>
    <name evidence="1" type="ORF">BA890_00500</name>
</gene>
<organism evidence="1 2">
    <name type="scientific">Vibrio natriegens NBRC 15636 = ATCC 14048 = DSM 759</name>
    <dbReference type="NCBI Taxonomy" id="1219067"/>
    <lineage>
        <taxon>Bacteria</taxon>
        <taxon>Pseudomonadati</taxon>
        <taxon>Pseudomonadota</taxon>
        <taxon>Gammaproteobacteria</taxon>
        <taxon>Vibrionales</taxon>
        <taxon>Vibrionaceae</taxon>
        <taxon>Vibrio</taxon>
    </lineage>
</organism>
<proteinExistence type="predicted"/>
<sequence>MASNEIVEKKKATQLGRLAEVVKQFFIKLLNQEAINYTGSNVSNVVSKRVRASSWKLFHHLLNTS</sequence>
<name>A0AAN0XZT1_VIBNA</name>
<protein>
    <submittedName>
        <fullName evidence="1">Uncharacterized protein</fullName>
    </submittedName>
</protein>
<keyword evidence="2" id="KW-1185">Reference proteome</keyword>
<evidence type="ECO:0000313" key="2">
    <source>
        <dbReference type="Proteomes" id="UP000092741"/>
    </source>
</evidence>
<dbReference type="AlphaFoldDB" id="A0AAN0XZT1"/>
<reference evidence="1 2" key="1">
    <citation type="submission" date="2016-07" db="EMBL/GenBank/DDBJ databases">
        <title>Developing Vibrio natriegens as a novel, fast-growing host for biotechnology.</title>
        <authorList>
            <person name="Weinstock M.T."/>
            <person name="Hesek E.D."/>
            <person name="Wilson C.M."/>
            <person name="Gibson D.G."/>
        </authorList>
    </citation>
    <scope>NUCLEOTIDE SEQUENCE [LARGE SCALE GENOMIC DNA]</scope>
    <source>
        <strain evidence="1 2">ATCC 14048</strain>
    </source>
</reference>